<dbReference type="OrthoDB" id="10253869at2759"/>
<dbReference type="EMBL" id="OU892278">
    <property type="protein sequence ID" value="CAG9765023.1"/>
    <property type="molecule type" value="Genomic_DNA"/>
</dbReference>
<dbReference type="GO" id="GO:0005777">
    <property type="term" value="C:peroxisome"/>
    <property type="evidence" value="ECO:0007669"/>
    <property type="project" value="UniProtKB-SubCell"/>
</dbReference>
<proteinExistence type="inferred from homology"/>
<reference evidence="7" key="1">
    <citation type="submission" date="2022-01" db="EMBL/GenBank/DDBJ databases">
        <authorList>
            <person name="King R."/>
        </authorList>
    </citation>
    <scope>NUCLEOTIDE SEQUENCE</scope>
</reference>
<dbReference type="AlphaFoldDB" id="A0A9N9MMV1"/>
<dbReference type="Proteomes" id="UP001152799">
    <property type="component" value="Chromosome 2"/>
</dbReference>
<dbReference type="Gene3D" id="3.40.50.12780">
    <property type="entry name" value="N-terminal domain of ligase-like"/>
    <property type="match status" value="1"/>
</dbReference>
<gene>
    <name evidence="7" type="ORF">CEUTPL_LOCUS5643</name>
</gene>
<evidence type="ECO:0000313" key="8">
    <source>
        <dbReference type="Proteomes" id="UP001152799"/>
    </source>
</evidence>
<dbReference type="PANTHER" id="PTHR24096">
    <property type="entry name" value="LONG-CHAIN-FATTY-ACID--COA LIGASE"/>
    <property type="match status" value="1"/>
</dbReference>
<accession>A0A9N9MMV1</accession>
<dbReference type="PROSITE" id="PS00455">
    <property type="entry name" value="AMP_BINDING"/>
    <property type="match status" value="1"/>
</dbReference>
<comment type="similarity">
    <text evidence="2">Belongs to the ATP-dependent AMP-binding enzyme family.</text>
</comment>
<protein>
    <recommendedName>
        <fullName evidence="9">Luciferin 4-monooxygenase</fullName>
    </recommendedName>
</protein>
<keyword evidence="4" id="KW-0576">Peroxisome</keyword>
<dbReference type="Pfam" id="PF13193">
    <property type="entry name" value="AMP-binding_C"/>
    <property type="match status" value="1"/>
</dbReference>
<evidence type="ECO:0000256" key="2">
    <source>
        <dbReference type="ARBA" id="ARBA00006432"/>
    </source>
</evidence>
<evidence type="ECO:0000259" key="6">
    <source>
        <dbReference type="Pfam" id="PF13193"/>
    </source>
</evidence>
<dbReference type="InterPro" id="IPR025110">
    <property type="entry name" value="AMP-bd_C"/>
</dbReference>
<dbReference type="InterPro" id="IPR000873">
    <property type="entry name" value="AMP-dep_synth/lig_dom"/>
</dbReference>
<feature type="domain" description="AMP-dependent synthetase/ligase" evidence="5">
    <location>
        <begin position="27"/>
        <end position="395"/>
    </location>
</feature>
<evidence type="ECO:0008006" key="9">
    <source>
        <dbReference type="Google" id="ProtNLM"/>
    </source>
</evidence>
<evidence type="ECO:0000313" key="7">
    <source>
        <dbReference type="EMBL" id="CAG9765023.1"/>
    </source>
</evidence>
<evidence type="ECO:0000259" key="5">
    <source>
        <dbReference type="Pfam" id="PF00501"/>
    </source>
</evidence>
<feature type="domain" description="AMP-binding enzyme C-terminal" evidence="6">
    <location>
        <begin position="445"/>
        <end position="520"/>
    </location>
</feature>
<evidence type="ECO:0000256" key="1">
    <source>
        <dbReference type="ARBA" id="ARBA00004275"/>
    </source>
</evidence>
<dbReference type="InterPro" id="IPR042099">
    <property type="entry name" value="ANL_N_sf"/>
</dbReference>
<dbReference type="PANTHER" id="PTHR24096:SF149">
    <property type="entry name" value="AMP-BINDING DOMAIN-CONTAINING PROTEIN-RELATED"/>
    <property type="match status" value="1"/>
</dbReference>
<organism evidence="7 8">
    <name type="scientific">Ceutorhynchus assimilis</name>
    <name type="common">cabbage seed weevil</name>
    <dbReference type="NCBI Taxonomy" id="467358"/>
    <lineage>
        <taxon>Eukaryota</taxon>
        <taxon>Metazoa</taxon>
        <taxon>Ecdysozoa</taxon>
        <taxon>Arthropoda</taxon>
        <taxon>Hexapoda</taxon>
        <taxon>Insecta</taxon>
        <taxon>Pterygota</taxon>
        <taxon>Neoptera</taxon>
        <taxon>Endopterygota</taxon>
        <taxon>Coleoptera</taxon>
        <taxon>Polyphaga</taxon>
        <taxon>Cucujiformia</taxon>
        <taxon>Curculionidae</taxon>
        <taxon>Ceutorhynchinae</taxon>
        <taxon>Ceutorhynchus</taxon>
    </lineage>
</organism>
<evidence type="ECO:0000256" key="3">
    <source>
        <dbReference type="ARBA" id="ARBA00022598"/>
    </source>
</evidence>
<dbReference type="SUPFAM" id="SSF56801">
    <property type="entry name" value="Acetyl-CoA synthetase-like"/>
    <property type="match status" value="1"/>
</dbReference>
<dbReference type="InterPro" id="IPR020845">
    <property type="entry name" value="AMP-binding_CS"/>
</dbReference>
<keyword evidence="3" id="KW-0436">Ligase</keyword>
<dbReference type="Pfam" id="PF00501">
    <property type="entry name" value="AMP-binding"/>
    <property type="match status" value="1"/>
</dbReference>
<comment type="subcellular location">
    <subcellularLocation>
        <location evidence="1">Peroxisome</location>
    </subcellularLocation>
</comment>
<keyword evidence="8" id="KW-1185">Reference proteome</keyword>
<evidence type="ECO:0000256" key="4">
    <source>
        <dbReference type="ARBA" id="ARBA00023140"/>
    </source>
</evidence>
<dbReference type="InterPro" id="IPR045851">
    <property type="entry name" value="AMP-bd_C_sf"/>
</dbReference>
<name>A0A9N9MMV1_9CUCU</name>
<dbReference type="GO" id="GO:0016405">
    <property type="term" value="F:CoA-ligase activity"/>
    <property type="evidence" value="ECO:0007669"/>
    <property type="project" value="TreeGrafter"/>
</dbReference>
<sequence length="535" mass="59290">MAKTNDFILRGPPCHAPKIDKGVGEYFFEQAHKLGDTIFQIDGNSGKAETYGEVKRRSTRVALYLQKIELKSKNIVLLCCKNNLDNIVPALAAQYLGAIVASIDPTQSVADAKHVISLVEPKVIFFEEKSLDLLNDALQEFDQKPHMISIGSLTGKYLDMSKIETEGQGEENFEPIKQKGSDVAVILFSSGTTSAPKGIYLTNWGMLNVVGSVIQHNNLKPGMMMHFTSLYWVSAWLITCICIVNGTSKAIGTDIDAKKTLEIIDKYKVTHILTSNLLIYRLTNLPVETFKKFDTSSLYSILTGGSTIDPQRLLEVRKYLPHTNVNLGYGSSESNFLACHNYSDRKLSDEKISSSGTVVPDVQLKFSDVDTRKPLGPNQTGEVCIKSEYMMGGYHKFSNPNVFDEDGFLKTGDVGYYDEDGYVYVTDRIGEMFKYRGYHISPTVLETALLQHPAVGEAVAFGLSDPDPANGSLPAACVVLKFNVSEQALKKFIESKLGDLYQLRGGIKFVETIPRTPSGKLQRRGARELFLKLQN</sequence>
<dbReference type="Gene3D" id="3.30.300.30">
    <property type="match status" value="1"/>
</dbReference>